<reference evidence="3" key="1">
    <citation type="submission" date="2011-12" db="EMBL/GenBank/DDBJ databases">
        <title>The complete genome of chromosome of Sulfobacillus acidophilus DSM 10332.</title>
        <authorList>
            <person name="Lucas S."/>
            <person name="Han J."/>
            <person name="Lapidus A."/>
            <person name="Bruce D."/>
            <person name="Goodwin L."/>
            <person name="Pitluck S."/>
            <person name="Peters L."/>
            <person name="Kyrpides N."/>
            <person name="Mavromatis K."/>
            <person name="Ivanova N."/>
            <person name="Mikhailova N."/>
            <person name="Chertkov O."/>
            <person name="Saunders E."/>
            <person name="Detter J.C."/>
            <person name="Tapia R."/>
            <person name="Han C."/>
            <person name="Land M."/>
            <person name="Hauser L."/>
            <person name="Markowitz V."/>
            <person name="Cheng J.-F."/>
            <person name="Hugenholtz P."/>
            <person name="Woyke T."/>
            <person name="Wu D."/>
            <person name="Pukall R."/>
            <person name="Gehrich-Schroeter G."/>
            <person name="Schneider S."/>
            <person name="Klenk H.-P."/>
            <person name="Eisen J.A."/>
        </authorList>
    </citation>
    <scope>NUCLEOTIDE SEQUENCE [LARGE SCALE GENOMIC DNA]</scope>
    <source>
        <strain evidence="3">ATCC 700253 / DSM 10332 / NAL</strain>
    </source>
</reference>
<evidence type="ECO:0000313" key="3">
    <source>
        <dbReference type="Proteomes" id="UP000005439"/>
    </source>
</evidence>
<accession>G8TSJ9</accession>
<gene>
    <name evidence="2" type="ordered locus">Sulac_3245</name>
</gene>
<evidence type="ECO:0000313" key="2">
    <source>
        <dbReference type="EMBL" id="AEW06691.1"/>
    </source>
</evidence>
<sequence>MGFGPKLPDVESGVEAVTHLITLLYPEHATPRALELLGHTTRAILAANVPLTFATLDRFWRDGEWRQWVMGRWRAPLEGPWNGLGPASLAPDTLDADFGWIVADRLRTLRESALNEEAAEPEEPFTVHWDRPENTPPGEDESERQ</sequence>
<dbReference type="HOGENOM" id="CLU_1785896_0_0_9"/>
<dbReference type="Proteomes" id="UP000005439">
    <property type="component" value="Chromosome"/>
</dbReference>
<protein>
    <submittedName>
        <fullName evidence="2">Uncharacterized protein</fullName>
    </submittedName>
</protein>
<proteinExistence type="predicted"/>
<dbReference type="EMBL" id="CP003179">
    <property type="protein sequence ID" value="AEW06691.1"/>
    <property type="molecule type" value="Genomic_DNA"/>
</dbReference>
<name>G8TSJ9_SULAD</name>
<keyword evidence="3" id="KW-1185">Reference proteome</keyword>
<dbReference type="KEGG" id="sap:Sulac_3245"/>
<evidence type="ECO:0000256" key="1">
    <source>
        <dbReference type="SAM" id="MobiDB-lite"/>
    </source>
</evidence>
<organism evidence="2 3">
    <name type="scientific">Sulfobacillus acidophilus (strain ATCC 700253 / DSM 10332 / NAL)</name>
    <dbReference type="NCBI Taxonomy" id="679936"/>
    <lineage>
        <taxon>Bacteria</taxon>
        <taxon>Bacillati</taxon>
        <taxon>Bacillota</taxon>
        <taxon>Clostridia</taxon>
        <taxon>Eubacteriales</taxon>
        <taxon>Clostridiales Family XVII. Incertae Sedis</taxon>
        <taxon>Sulfobacillus</taxon>
    </lineage>
</organism>
<reference evidence="2 3" key="2">
    <citation type="journal article" date="2012" name="Stand. Genomic Sci.">
        <title>Complete genome sequence of the moderately thermophilic mineral-sulfide-oxidizing firmicute Sulfobacillus acidophilus type strain (NAL(T)).</title>
        <authorList>
            <person name="Anderson I."/>
            <person name="Chertkov O."/>
            <person name="Chen A."/>
            <person name="Saunders E."/>
            <person name="Lapidus A."/>
            <person name="Nolan M."/>
            <person name="Lucas S."/>
            <person name="Hammon N."/>
            <person name="Deshpande S."/>
            <person name="Cheng J.F."/>
            <person name="Han C."/>
            <person name="Tapia R."/>
            <person name="Goodwin L.A."/>
            <person name="Pitluck S."/>
            <person name="Liolios K."/>
            <person name="Pagani I."/>
            <person name="Ivanova N."/>
            <person name="Mikhailova N."/>
            <person name="Pati A."/>
            <person name="Palaniappan K."/>
            <person name="Land M."/>
            <person name="Pan C."/>
            <person name="Rohde M."/>
            <person name="Pukall R."/>
            <person name="Goker M."/>
            <person name="Detter J.C."/>
            <person name="Woyke T."/>
            <person name="Bristow J."/>
            <person name="Eisen J.A."/>
            <person name="Markowitz V."/>
            <person name="Hugenholtz P."/>
            <person name="Kyrpides N.C."/>
            <person name="Klenk H.P."/>
            <person name="Mavromatis K."/>
        </authorList>
    </citation>
    <scope>NUCLEOTIDE SEQUENCE [LARGE SCALE GENOMIC DNA]</scope>
    <source>
        <strain evidence="3">ATCC 700253 / DSM 10332 / NAL</strain>
    </source>
</reference>
<dbReference type="AlphaFoldDB" id="G8TSJ9"/>
<feature type="region of interest" description="Disordered" evidence="1">
    <location>
        <begin position="113"/>
        <end position="145"/>
    </location>
</feature>